<dbReference type="KEGG" id="cyj:Cyan7822_0054"/>
<dbReference type="OrthoDB" id="570334at2"/>
<dbReference type="Gene3D" id="3.20.20.100">
    <property type="entry name" value="NADP-dependent oxidoreductase domain"/>
    <property type="match status" value="1"/>
</dbReference>
<dbReference type="InterPro" id="IPR023210">
    <property type="entry name" value="NADP_OxRdtase_dom"/>
</dbReference>
<evidence type="ECO:0000259" key="1">
    <source>
        <dbReference type="Pfam" id="PF00248"/>
    </source>
</evidence>
<dbReference type="EMBL" id="CP002198">
    <property type="protein sequence ID" value="ADN12106.1"/>
    <property type="molecule type" value="Genomic_DNA"/>
</dbReference>
<dbReference type="HOGENOM" id="CLU_1575865_0_0_3"/>
<dbReference type="AlphaFoldDB" id="E0UHG5"/>
<accession>E0UHG5</accession>
<evidence type="ECO:0000313" key="2">
    <source>
        <dbReference type="EMBL" id="ADN12106.1"/>
    </source>
</evidence>
<dbReference type="RefSeq" id="WP_013320216.1">
    <property type="nucleotide sequence ID" value="NC_014501.1"/>
</dbReference>
<dbReference type="Pfam" id="PF00248">
    <property type="entry name" value="Aldo_ket_red"/>
    <property type="match status" value="1"/>
</dbReference>
<evidence type="ECO:0000313" key="3">
    <source>
        <dbReference type="Proteomes" id="UP000008206"/>
    </source>
</evidence>
<dbReference type="Proteomes" id="UP000008206">
    <property type="component" value="Chromosome"/>
</dbReference>
<reference evidence="3" key="1">
    <citation type="journal article" date="2011" name="MBio">
        <title>Novel metabolic attributes of the genus Cyanothece, comprising a group of unicellular nitrogen-fixing Cyanobacteria.</title>
        <authorList>
            <person name="Bandyopadhyay A."/>
            <person name="Elvitigala T."/>
            <person name="Welsh E."/>
            <person name="Stockel J."/>
            <person name="Liberton M."/>
            <person name="Min H."/>
            <person name="Sherman L.A."/>
            <person name="Pakrasi H.B."/>
        </authorList>
    </citation>
    <scope>NUCLEOTIDE SEQUENCE [LARGE SCALE GENOMIC DNA]</scope>
    <source>
        <strain evidence="3">PCC 7822</strain>
    </source>
</reference>
<dbReference type="STRING" id="497965.Cyan7822_0054"/>
<protein>
    <submittedName>
        <fullName evidence="2">Aryl-alcohol dehydrogenase-like oxidoreductase</fullName>
    </submittedName>
</protein>
<feature type="domain" description="NADP-dependent oxidoreductase" evidence="1">
    <location>
        <begin position="25"/>
        <end position="160"/>
    </location>
</feature>
<dbReference type="InterPro" id="IPR036812">
    <property type="entry name" value="NAD(P)_OxRdtase_dom_sf"/>
</dbReference>
<dbReference type="SUPFAM" id="SSF51430">
    <property type="entry name" value="NAD(P)-linked oxidoreductase"/>
    <property type="match status" value="1"/>
</dbReference>
<gene>
    <name evidence="2" type="ordered locus">Cyan7822_0054</name>
</gene>
<name>E0UHG5_GLOV7</name>
<keyword evidence="3" id="KW-1185">Reference proteome</keyword>
<organism evidence="2 3">
    <name type="scientific">Gloeothece verrucosa (strain PCC 7822)</name>
    <name type="common">Cyanothece sp. (strain PCC 7822)</name>
    <dbReference type="NCBI Taxonomy" id="497965"/>
    <lineage>
        <taxon>Bacteria</taxon>
        <taxon>Bacillati</taxon>
        <taxon>Cyanobacteriota</taxon>
        <taxon>Cyanophyceae</taxon>
        <taxon>Oscillatoriophycideae</taxon>
        <taxon>Chroococcales</taxon>
        <taxon>Aphanothecaceae</taxon>
        <taxon>Gloeothece</taxon>
        <taxon>Gloeothece verrucosa</taxon>
    </lineage>
</organism>
<dbReference type="eggNOG" id="COG0667">
    <property type="taxonomic scope" value="Bacteria"/>
</dbReference>
<proteinExistence type="predicted"/>
<sequence>MDIVTLEGKPVSRLGLAGHPNTEESFVMTAFRNGINFFFFYDPSFINLLNGLKSLMVTHREQLIIATGTESRDLGEIREQLQQIRQFLNTDVVDVFLLQYVSPDDTLEDVQAALEQLHIWKSQGLIRYVGASVHNRPLALHLIKSGLCEVLMNSYIINLLNVTLFSAPI</sequence>